<protein>
    <recommendedName>
        <fullName evidence="6">Serine protease</fullName>
        <ecNumber evidence="6">3.4.21.-</ecNumber>
    </recommendedName>
</protein>
<evidence type="ECO:0000256" key="2">
    <source>
        <dbReference type="ARBA" id="ARBA00022670"/>
    </source>
</evidence>
<feature type="domain" description="Effector-associated" evidence="7">
    <location>
        <begin position="5"/>
        <end position="150"/>
    </location>
</feature>
<dbReference type="GeneID" id="92874079"/>
<dbReference type="RefSeq" id="WP_013228204.1">
    <property type="nucleotide sequence ID" value="NC_014318.1"/>
</dbReference>
<dbReference type="SUPFAM" id="SSF50494">
    <property type="entry name" value="Trypsin-like serine proteases"/>
    <property type="match status" value="1"/>
</dbReference>
<dbReference type="Gene3D" id="2.40.10.10">
    <property type="entry name" value="Trypsin-like serine proteases"/>
    <property type="match status" value="2"/>
</dbReference>
<dbReference type="PANTHER" id="PTHR14389:SF3">
    <property type="entry name" value="PROTEIN FAM111A-LIKE"/>
    <property type="match status" value="1"/>
</dbReference>
<dbReference type="Pfam" id="PF13365">
    <property type="entry name" value="Trypsin_2"/>
    <property type="match status" value="1"/>
</dbReference>
<dbReference type="eggNOG" id="COG3591">
    <property type="taxonomic scope" value="Bacteria"/>
</dbReference>
<reference evidence="8 9" key="1">
    <citation type="journal article" date="2010" name="Cell Res.">
        <title>Complete genome sequence of the rifamycin SV-producing Amycolatopsis mediterranei U32 revealed its genetic characteristics in phylogeny and metabolism.</title>
        <authorList>
            <person name="Zhao W."/>
            <person name="Zhong Y."/>
            <person name="Yuan H."/>
            <person name="Wang J."/>
            <person name="Zheng H."/>
            <person name="Wang Y."/>
            <person name="Cen X."/>
            <person name="Xu F."/>
            <person name="Bai J."/>
            <person name="Han X."/>
            <person name="Lu G."/>
            <person name="Zhu Y."/>
            <person name="Shao Z."/>
            <person name="Yan H."/>
            <person name="Li C."/>
            <person name="Peng N."/>
            <person name="Zhang Z."/>
            <person name="Zhang Y."/>
            <person name="Lin W."/>
            <person name="Fan Y."/>
            <person name="Qin Z."/>
            <person name="Hu Y."/>
            <person name="Zhu B."/>
            <person name="Wang S."/>
            <person name="Ding X."/>
            <person name="Zhao G.P."/>
        </authorList>
    </citation>
    <scope>NUCLEOTIDE SEQUENCE [LARGE SCALE GENOMIC DNA]</scope>
    <source>
        <strain evidence="9">U-32</strain>
    </source>
</reference>
<evidence type="ECO:0000256" key="4">
    <source>
        <dbReference type="ARBA" id="ARBA00022801"/>
    </source>
</evidence>
<dbReference type="Proteomes" id="UP000000328">
    <property type="component" value="Chromosome"/>
</dbReference>
<evidence type="ECO:0000256" key="3">
    <source>
        <dbReference type="ARBA" id="ARBA00022729"/>
    </source>
</evidence>
<keyword evidence="4 6" id="KW-0378">Hydrolase</keyword>
<accession>A0A0H3DAV7</accession>
<dbReference type="GO" id="GO:0006508">
    <property type="term" value="P:proteolysis"/>
    <property type="evidence" value="ECO:0007669"/>
    <property type="project" value="UniProtKB-KW"/>
</dbReference>
<dbReference type="EC" id="3.4.21.-" evidence="6"/>
<name>A0A0H3DAV7_AMYMU</name>
<sequence>MTFTYLNDAALEEVRRAAIDLGFADEQNRLALAAGISRAFVDAFTTGGTGVAKLLTLTSRMNGTRVLLSGEVPLQTWLNNAILLSAGTEEELVFRRALEIVSVDGIAPPTTSPSDAPAAAPTDAAELPRTDGELEITIVEDDTLDVGFLHDGARVSRSVAKLLVPRHFGGVPSTLPRGVPDVGLGTGWLLAPGLLITNFHVMNARLAREPAASDVDFEHQAKVTEVVFDYYRTDSEVCSVPSEGCVAFDRELDYAILRLPTGSVPRQPMRLRDAPIIKPRANPLRERVNVLQHPAGDPMRLGFRNNFVVAGTGDRLSYLTDTAGGSSGSPICDDAWFVAALHRGFQTIPGQPMSVWGKTIRQENYGTPITAILDHLGRTRPDLLEEVASSQGAPK</sequence>
<dbReference type="PRINTS" id="PR00839">
    <property type="entry name" value="V8PROTEASE"/>
</dbReference>
<evidence type="ECO:0000259" key="7">
    <source>
        <dbReference type="Pfam" id="PF19957"/>
    </source>
</evidence>
<dbReference type="InterPro" id="IPR009003">
    <property type="entry name" value="Peptidase_S1_PA"/>
</dbReference>
<dbReference type="AlphaFoldDB" id="A0A0H3DAV7"/>
<dbReference type="PANTHER" id="PTHR14389">
    <property type="entry name" value="SI:CH1073-475A24.1"/>
    <property type="match status" value="1"/>
</dbReference>
<evidence type="ECO:0000313" key="9">
    <source>
        <dbReference type="Proteomes" id="UP000000328"/>
    </source>
</evidence>
<keyword evidence="5 6" id="KW-0720">Serine protease</keyword>
<dbReference type="InterPro" id="IPR043504">
    <property type="entry name" value="Peptidase_S1_PA_chymotrypsin"/>
</dbReference>
<dbReference type="Pfam" id="PF19957">
    <property type="entry name" value="EAD5"/>
    <property type="match status" value="1"/>
</dbReference>
<dbReference type="PATRIC" id="fig|749927.5.peg.6678"/>
<dbReference type="KEGG" id="amd:AMED_6423"/>
<evidence type="ECO:0000256" key="1">
    <source>
        <dbReference type="ARBA" id="ARBA00008764"/>
    </source>
</evidence>
<keyword evidence="2 6" id="KW-0645">Protease</keyword>
<gene>
    <name evidence="8" type="ordered locus">AMED_6423</name>
</gene>
<dbReference type="GO" id="GO:0008236">
    <property type="term" value="F:serine-type peptidase activity"/>
    <property type="evidence" value="ECO:0007669"/>
    <property type="project" value="UniProtKB-KW"/>
</dbReference>
<organism evidence="8 9">
    <name type="scientific">Amycolatopsis mediterranei (strain U-32)</name>
    <dbReference type="NCBI Taxonomy" id="749927"/>
    <lineage>
        <taxon>Bacteria</taxon>
        <taxon>Bacillati</taxon>
        <taxon>Actinomycetota</taxon>
        <taxon>Actinomycetes</taxon>
        <taxon>Pseudonocardiales</taxon>
        <taxon>Pseudonocardiaceae</taxon>
        <taxon>Amycolatopsis</taxon>
    </lineage>
</organism>
<comment type="similarity">
    <text evidence="1 6">Belongs to the peptidase S1B family.</text>
</comment>
<dbReference type="InterPro" id="IPR008256">
    <property type="entry name" value="Peptidase_S1B"/>
</dbReference>
<proteinExistence type="inferred from homology"/>
<dbReference type="OrthoDB" id="104542at2"/>
<evidence type="ECO:0000256" key="5">
    <source>
        <dbReference type="ARBA" id="ARBA00022825"/>
    </source>
</evidence>
<dbReference type="EMBL" id="CP002000">
    <property type="protein sequence ID" value="ADJ48155.1"/>
    <property type="molecule type" value="Genomic_DNA"/>
</dbReference>
<evidence type="ECO:0000313" key="8">
    <source>
        <dbReference type="EMBL" id="ADJ48155.1"/>
    </source>
</evidence>
<dbReference type="InterPro" id="IPR045432">
    <property type="entry name" value="EAD5"/>
</dbReference>
<keyword evidence="3" id="KW-0732">Signal</keyword>
<evidence type="ECO:0000256" key="6">
    <source>
        <dbReference type="RuleBase" id="RU004296"/>
    </source>
</evidence>
<dbReference type="HOGENOM" id="CLU_752008_0_0_11"/>